<feature type="region of interest" description="Disordered" evidence="1">
    <location>
        <begin position="89"/>
        <end position="110"/>
    </location>
</feature>
<evidence type="ECO:0000256" key="1">
    <source>
        <dbReference type="SAM" id="MobiDB-lite"/>
    </source>
</evidence>
<name>A0A9P3PZ02_LYOSH</name>
<proteinExistence type="predicted"/>
<dbReference type="EMBL" id="BRPK01000016">
    <property type="protein sequence ID" value="GLB44226.1"/>
    <property type="molecule type" value="Genomic_DNA"/>
</dbReference>
<protein>
    <submittedName>
        <fullName evidence="2">Uncharacterized protein</fullName>
    </submittedName>
</protein>
<gene>
    <name evidence="2" type="ORF">LshimejAT787_1601560</name>
</gene>
<organism evidence="2 3">
    <name type="scientific">Lyophyllum shimeji</name>
    <name type="common">Hon-shimeji</name>
    <name type="synonym">Tricholoma shimeji</name>
    <dbReference type="NCBI Taxonomy" id="47721"/>
    <lineage>
        <taxon>Eukaryota</taxon>
        <taxon>Fungi</taxon>
        <taxon>Dikarya</taxon>
        <taxon>Basidiomycota</taxon>
        <taxon>Agaricomycotina</taxon>
        <taxon>Agaricomycetes</taxon>
        <taxon>Agaricomycetidae</taxon>
        <taxon>Agaricales</taxon>
        <taxon>Tricholomatineae</taxon>
        <taxon>Lyophyllaceae</taxon>
        <taxon>Lyophyllum</taxon>
    </lineage>
</organism>
<dbReference type="Proteomes" id="UP001063166">
    <property type="component" value="Unassembled WGS sequence"/>
</dbReference>
<dbReference type="AlphaFoldDB" id="A0A9P3PZ02"/>
<reference evidence="2" key="1">
    <citation type="submission" date="2022-07" db="EMBL/GenBank/DDBJ databases">
        <title>The genome of Lyophyllum shimeji provides insight into the initial evolution of ectomycorrhizal fungal genome.</title>
        <authorList>
            <person name="Kobayashi Y."/>
            <person name="Shibata T."/>
            <person name="Hirakawa H."/>
            <person name="Shigenobu S."/>
            <person name="Nishiyama T."/>
            <person name="Yamada A."/>
            <person name="Hasebe M."/>
            <person name="Kawaguchi M."/>
        </authorList>
    </citation>
    <scope>NUCLEOTIDE SEQUENCE</scope>
    <source>
        <strain evidence="2">AT787</strain>
    </source>
</reference>
<keyword evidence="3" id="KW-1185">Reference proteome</keyword>
<evidence type="ECO:0000313" key="3">
    <source>
        <dbReference type="Proteomes" id="UP001063166"/>
    </source>
</evidence>
<comment type="caution">
    <text evidence="2">The sequence shown here is derived from an EMBL/GenBank/DDBJ whole genome shotgun (WGS) entry which is preliminary data.</text>
</comment>
<accession>A0A9P3PZ02</accession>
<sequence>MCPAHYVRQYLHQHLCGTYSSSLWSTSFPAITTVQLTAVIGTPNFKLVLACLSLWRLITEYRAFTAIQCTEALSPCTCLRRPRPQRAGYDYLPPGKGPTSRSNLSGRNAVGSWINGPCGTRVPPSESSRETI</sequence>
<evidence type="ECO:0000313" key="2">
    <source>
        <dbReference type="EMBL" id="GLB44226.1"/>
    </source>
</evidence>